<dbReference type="PROSITE" id="PS00372">
    <property type="entry name" value="PTS_EIIA_TYPE_2_HIS"/>
    <property type="match status" value="1"/>
</dbReference>
<dbReference type="InterPro" id="IPR002178">
    <property type="entry name" value="PTS_EIIA_type-2_dom"/>
</dbReference>
<dbReference type="Proteomes" id="UP001177080">
    <property type="component" value="Unassembled WGS sequence"/>
</dbReference>
<feature type="domain" description="PTS EIIA type-2" evidence="1">
    <location>
        <begin position="5"/>
        <end position="146"/>
    </location>
</feature>
<evidence type="ECO:0000259" key="1">
    <source>
        <dbReference type="PROSITE" id="PS51094"/>
    </source>
</evidence>
<keyword evidence="2" id="KW-0762">Sugar transport</keyword>
<proteinExistence type="predicted"/>
<accession>A0ABT8XAN6</accession>
<dbReference type="SUPFAM" id="SSF55804">
    <property type="entry name" value="Phoshotransferase/anion transport protein"/>
    <property type="match status" value="1"/>
</dbReference>
<name>A0ABT8XAN6_9HYPH</name>
<dbReference type="PROSITE" id="PS51094">
    <property type="entry name" value="PTS_EIIA_TYPE_2"/>
    <property type="match status" value="1"/>
</dbReference>
<gene>
    <name evidence="2" type="ORF">GB928_006370</name>
</gene>
<evidence type="ECO:0000313" key="2">
    <source>
        <dbReference type="EMBL" id="MDO6120806.1"/>
    </source>
</evidence>
<sequence length="146" mass="15600">MQLSDHLALENVAVDLPSTSKHQLLRQLADMAARQTGIEAGVLAKALSARERLGSTGIGRGVAIPHARIDGLQNNLAMVARLARPIDFEAVDDIPVDIVVLLLSPTAGQSLNILSCFARQLRDDAMVNAIRAATSAEEVFVLLTRP</sequence>
<organism evidence="2 3">
    <name type="scientific">Shinella curvata</name>
    <dbReference type="NCBI Taxonomy" id="1817964"/>
    <lineage>
        <taxon>Bacteria</taxon>
        <taxon>Pseudomonadati</taxon>
        <taxon>Pseudomonadota</taxon>
        <taxon>Alphaproteobacteria</taxon>
        <taxon>Hyphomicrobiales</taxon>
        <taxon>Rhizobiaceae</taxon>
        <taxon>Shinella</taxon>
    </lineage>
</organism>
<reference evidence="2" key="1">
    <citation type="submission" date="2022-04" db="EMBL/GenBank/DDBJ databases">
        <title>Shinella lacus sp. nov., a novel member of the genus Shinella from water.</title>
        <authorList>
            <person name="Deng Y."/>
        </authorList>
    </citation>
    <scope>NUCLEOTIDE SEQUENCE</scope>
    <source>
        <strain evidence="2">JCM 31239</strain>
    </source>
</reference>
<dbReference type="InterPro" id="IPR051541">
    <property type="entry name" value="PTS_SugarTrans_NitroReg"/>
</dbReference>
<comment type="caution">
    <text evidence="2">The sequence shown here is derived from an EMBL/GenBank/DDBJ whole genome shotgun (WGS) entry which is preliminary data.</text>
</comment>
<dbReference type="InterPro" id="IPR016152">
    <property type="entry name" value="PTrfase/Anion_transptr"/>
</dbReference>
<dbReference type="CDD" id="cd00211">
    <property type="entry name" value="PTS_IIA_fru"/>
    <property type="match status" value="1"/>
</dbReference>
<evidence type="ECO:0000313" key="3">
    <source>
        <dbReference type="Proteomes" id="UP001177080"/>
    </source>
</evidence>
<keyword evidence="2" id="KW-0813">Transport</keyword>
<dbReference type="RefSeq" id="WP_244761755.1">
    <property type="nucleotide sequence ID" value="NZ_JALJCJ010000004.1"/>
</dbReference>
<dbReference type="PANTHER" id="PTHR47738:SF1">
    <property type="entry name" value="NITROGEN REGULATORY PROTEIN"/>
    <property type="match status" value="1"/>
</dbReference>
<dbReference type="Gene3D" id="3.40.930.10">
    <property type="entry name" value="Mannitol-specific EII, Chain A"/>
    <property type="match status" value="1"/>
</dbReference>
<dbReference type="Pfam" id="PF00359">
    <property type="entry name" value="PTS_EIIA_2"/>
    <property type="match status" value="1"/>
</dbReference>
<dbReference type="EMBL" id="WHSC02000002">
    <property type="protein sequence ID" value="MDO6120806.1"/>
    <property type="molecule type" value="Genomic_DNA"/>
</dbReference>
<protein>
    <submittedName>
        <fullName evidence="2">PTS sugar transporter subunit IIA</fullName>
    </submittedName>
</protein>
<keyword evidence="3" id="KW-1185">Reference proteome</keyword>
<dbReference type="PANTHER" id="PTHR47738">
    <property type="entry name" value="PTS SYSTEM FRUCTOSE-LIKE EIIA COMPONENT-RELATED"/>
    <property type="match status" value="1"/>
</dbReference>